<dbReference type="PROSITE" id="PS50893">
    <property type="entry name" value="ABC_TRANSPORTER_2"/>
    <property type="match status" value="1"/>
</dbReference>
<evidence type="ECO:0000259" key="5">
    <source>
        <dbReference type="PROSITE" id="PS50893"/>
    </source>
</evidence>
<dbReference type="RefSeq" id="WP_280577306.1">
    <property type="nucleotide sequence ID" value="NZ_JARXRO010000011.1"/>
</dbReference>
<proteinExistence type="predicted"/>
<evidence type="ECO:0000313" key="7">
    <source>
        <dbReference type="Proteomes" id="UP001156873"/>
    </source>
</evidence>
<dbReference type="InterPro" id="IPR027417">
    <property type="entry name" value="P-loop_NTPase"/>
</dbReference>
<dbReference type="EMBL" id="JARXRO010000011">
    <property type="protein sequence ID" value="MDH5833119.1"/>
    <property type="molecule type" value="Genomic_DNA"/>
</dbReference>
<dbReference type="InterPro" id="IPR017871">
    <property type="entry name" value="ABC_transporter-like_CS"/>
</dbReference>
<dbReference type="Gene3D" id="3.40.50.300">
    <property type="entry name" value="P-loop containing nucleotide triphosphate hydrolases"/>
    <property type="match status" value="1"/>
</dbReference>
<keyword evidence="1" id="KW-0813">Transport</keyword>
<dbReference type="PANTHER" id="PTHR24220">
    <property type="entry name" value="IMPORT ATP-BINDING PROTEIN"/>
    <property type="match status" value="1"/>
</dbReference>
<keyword evidence="7" id="KW-1185">Reference proteome</keyword>
<feature type="compositionally biased region" description="Low complexity" evidence="4">
    <location>
        <begin position="253"/>
        <end position="265"/>
    </location>
</feature>
<evidence type="ECO:0000256" key="4">
    <source>
        <dbReference type="SAM" id="MobiDB-lite"/>
    </source>
</evidence>
<dbReference type="InterPro" id="IPR003593">
    <property type="entry name" value="AAA+_ATPase"/>
</dbReference>
<dbReference type="InterPro" id="IPR017911">
    <property type="entry name" value="MacB-like_ATP-bd"/>
</dbReference>
<sequence>MNIAADTPVIETRALRKVYAEGTQAEVVALAGVDLRILPGEFVAIMGPSGSGKSTLMNLIGCLDTPTSGQYLCGGIDVATLDREQLAALRRDRIGFVFQGFNLLPRMSAEDNVAMPLGYARVPPPERRRLAQAALAEVGLAARASHRPSELSGGQQQRVAIARALINRPALLLADEPTGALDSKTGEEILALFKRLRDDGHTVVLITHDVEVAAHADRTCVMRDGELHEAEEPLSADPLSASAAASERPAMDGRAGPSASGSGRATNGGEAHQAPTR</sequence>
<feature type="compositionally biased region" description="Low complexity" evidence="4">
    <location>
        <begin position="233"/>
        <end position="246"/>
    </location>
</feature>
<evidence type="ECO:0000256" key="2">
    <source>
        <dbReference type="ARBA" id="ARBA00022741"/>
    </source>
</evidence>
<organism evidence="6 7">
    <name type="scientific">Luteimonas kalidii</name>
    <dbReference type="NCBI Taxonomy" id="3042025"/>
    <lineage>
        <taxon>Bacteria</taxon>
        <taxon>Pseudomonadati</taxon>
        <taxon>Pseudomonadota</taxon>
        <taxon>Gammaproteobacteria</taxon>
        <taxon>Lysobacterales</taxon>
        <taxon>Lysobacteraceae</taxon>
        <taxon>Luteimonas</taxon>
    </lineage>
</organism>
<protein>
    <submittedName>
        <fullName evidence="6">ABC transporter ATP-binding protein</fullName>
    </submittedName>
</protein>
<dbReference type="Pfam" id="PF00005">
    <property type="entry name" value="ABC_tran"/>
    <property type="match status" value="1"/>
</dbReference>
<reference evidence="6 7" key="1">
    <citation type="submission" date="2023-04" db="EMBL/GenBank/DDBJ databases">
        <title>Luteimonas sp. M1R5S59.</title>
        <authorList>
            <person name="Sun J.-Q."/>
        </authorList>
    </citation>
    <scope>NUCLEOTIDE SEQUENCE [LARGE SCALE GENOMIC DNA]</scope>
    <source>
        <strain evidence="6 7">M1R5S59</strain>
    </source>
</reference>
<keyword evidence="2" id="KW-0547">Nucleotide-binding</keyword>
<evidence type="ECO:0000313" key="6">
    <source>
        <dbReference type="EMBL" id="MDH5833119.1"/>
    </source>
</evidence>
<keyword evidence="3 6" id="KW-0067">ATP-binding</keyword>
<dbReference type="GO" id="GO:0005524">
    <property type="term" value="F:ATP binding"/>
    <property type="evidence" value="ECO:0007669"/>
    <property type="project" value="UniProtKB-KW"/>
</dbReference>
<dbReference type="PANTHER" id="PTHR24220:SF86">
    <property type="entry name" value="ABC TRANSPORTER ABCH.1"/>
    <property type="match status" value="1"/>
</dbReference>
<dbReference type="CDD" id="cd03255">
    <property type="entry name" value="ABC_MJ0796_LolCDE_FtsE"/>
    <property type="match status" value="1"/>
</dbReference>
<dbReference type="InterPro" id="IPR003439">
    <property type="entry name" value="ABC_transporter-like_ATP-bd"/>
</dbReference>
<name>A0ABT6JR09_9GAMM</name>
<dbReference type="SMART" id="SM00382">
    <property type="entry name" value="AAA"/>
    <property type="match status" value="1"/>
</dbReference>
<gene>
    <name evidence="6" type="ORF">QFW81_04140</name>
</gene>
<dbReference type="PROSITE" id="PS00211">
    <property type="entry name" value="ABC_TRANSPORTER_1"/>
    <property type="match status" value="1"/>
</dbReference>
<dbReference type="Proteomes" id="UP001156873">
    <property type="component" value="Unassembled WGS sequence"/>
</dbReference>
<evidence type="ECO:0000256" key="3">
    <source>
        <dbReference type="ARBA" id="ARBA00022840"/>
    </source>
</evidence>
<feature type="region of interest" description="Disordered" evidence="4">
    <location>
        <begin position="228"/>
        <end position="277"/>
    </location>
</feature>
<comment type="caution">
    <text evidence="6">The sequence shown here is derived from an EMBL/GenBank/DDBJ whole genome shotgun (WGS) entry which is preliminary data.</text>
</comment>
<evidence type="ECO:0000256" key="1">
    <source>
        <dbReference type="ARBA" id="ARBA00022448"/>
    </source>
</evidence>
<accession>A0ABT6JR09</accession>
<feature type="domain" description="ABC transporter" evidence="5">
    <location>
        <begin position="10"/>
        <end position="249"/>
    </location>
</feature>
<dbReference type="InterPro" id="IPR015854">
    <property type="entry name" value="ABC_transpr_LolD-like"/>
</dbReference>
<dbReference type="SUPFAM" id="SSF52540">
    <property type="entry name" value="P-loop containing nucleoside triphosphate hydrolases"/>
    <property type="match status" value="1"/>
</dbReference>